<dbReference type="InterPro" id="IPR050832">
    <property type="entry name" value="Bact_Acetyltransf"/>
</dbReference>
<dbReference type="PROSITE" id="PS51186">
    <property type="entry name" value="GNAT"/>
    <property type="match status" value="1"/>
</dbReference>
<dbReference type="Proteomes" id="UP000289784">
    <property type="component" value="Unassembled WGS sequence"/>
</dbReference>
<dbReference type="PANTHER" id="PTHR43877:SF2">
    <property type="entry name" value="AMINOALKYLPHOSPHONATE N-ACETYLTRANSFERASE-RELATED"/>
    <property type="match status" value="1"/>
</dbReference>
<keyword evidence="2" id="KW-0012">Acyltransferase</keyword>
<dbReference type="SUPFAM" id="SSF55729">
    <property type="entry name" value="Acyl-CoA N-acyltransferases (Nat)"/>
    <property type="match status" value="1"/>
</dbReference>
<reference evidence="4 5" key="1">
    <citation type="submission" date="2019-01" db="EMBL/GenBank/DDBJ databases">
        <title>Pseudoxanthomonas composti sp. nov., isolated from compost.</title>
        <authorList>
            <person name="Yang G."/>
        </authorList>
    </citation>
    <scope>NUCLEOTIDE SEQUENCE [LARGE SCALE GENOMIC DNA]</scope>
    <source>
        <strain evidence="4 5">GSS15</strain>
    </source>
</reference>
<dbReference type="CDD" id="cd04301">
    <property type="entry name" value="NAT_SF"/>
    <property type="match status" value="1"/>
</dbReference>
<dbReference type="InterPro" id="IPR000182">
    <property type="entry name" value="GNAT_dom"/>
</dbReference>
<evidence type="ECO:0000256" key="2">
    <source>
        <dbReference type="ARBA" id="ARBA00023315"/>
    </source>
</evidence>
<dbReference type="OrthoDB" id="193056at2"/>
<comment type="caution">
    <text evidence="4">The sequence shown here is derived from an EMBL/GenBank/DDBJ whole genome shotgun (WGS) entry which is preliminary data.</text>
</comment>
<dbReference type="RefSeq" id="WP_129471471.1">
    <property type="nucleotide sequence ID" value="NZ_SAWZ01000005.1"/>
</dbReference>
<dbReference type="PANTHER" id="PTHR43877">
    <property type="entry name" value="AMINOALKYLPHOSPHONATE N-ACETYLTRANSFERASE-RELATED-RELATED"/>
    <property type="match status" value="1"/>
</dbReference>
<organism evidence="4 5">
    <name type="scientific">Pseudoxanthomonas composti</name>
    <dbReference type="NCBI Taxonomy" id="2137479"/>
    <lineage>
        <taxon>Bacteria</taxon>
        <taxon>Pseudomonadati</taxon>
        <taxon>Pseudomonadota</taxon>
        <taxon>Gammaproteobacteria</taxon>
        <taxon>Lysobacterales</taxon>
        <taxon>Lysobacteraceae</taxon>
        <taxon>Pseudoxanthomonas</taxon>
    </lineage>
</organism>
<evidence type="ECO:0000313" key="5">
    <source>
        <dbReference type="Proteomes" id="UP000289784"/>
    </source>
</evidence>
<evidence type="ECO:0000313" key="4">
    <source>
        <dbReference type="EMBL" id="RXR05470.1"/>
    </source>
</evidence>
<protein>
    <submittedName>
        <fullName evidence="4">GNAT family N-acetyltransferase</fullName>
    </submittedName>
</protein>
<dbReference type="Pfam" id="PF00583">
    <property type="entry name" value="Acetyltransf_1"/>
    <property type="match status" value="1"/>
</dbReference>
<sequence length="160" mass="17636">MRPVALAFRQATQADRAALLAQMRLFYAEDRIAFDQARARTGVEALLADPRNGEALLWLDAQAQVAGYAVMTLGFSLEQGGTYALLDELYLSPALRGGGLGRQALAIIEQRARLRGVGRLRLEVNHHNAAAKRLYLSCGYLDEGRDLLTRSLSPLQEDRP</sequence>
<keyword evidence="5" id="KW-1185">Reference proteome</keyword>
<dbReference type="AlphaFoldDB" id="A0A4Q1JUS0"/>
<keyword evidence="1 4" id="KW-0808">Transferase</keyword>
<dbReference type="EMBL" id="SAWZ01000005">
    <property type="protein sequence ID" value="RXR05470.1"/>
    <property type="molecule type" value="Genomic_DNA"/>
</dbReference>
<dbReference type="InterPro" id="IPR016181">
    <property type="entry name" value="Acyl_CoA_acyltransferase"/>
</dbReference>
<dbReference type="Gene3D" id="3.40.630.30">
    <property type="match status" value="1"/>
</dbReference>
<dbReference type="GO" id="GO:0016747">
    <property type="term" value="F:acyltransferase activity, transferring groups other than amino-acyl groups"/>
    <property type="evidence" value="ECO:0007669"/>
    <property type="project" value="InterPro"/>
</dbReference>
<name>A0A4Q1JUS0_9GAMM</name>
<feature type="domain" description="N-acetyltransferase" evidence="3">
    <location>
        <begin position="6"/>
        <end position="160"/>
    </location>
</feature>
<proteinExistence type="predicted"/>
<evidence type="ECO:0000259" key="3">
    <source>
        <dbReference type="PROSITE" id="PS51186"/>
    </source>
</evidence>
<gene>
    <name evidence="4" type="ORF">EPA99_11075</name>
</gene>
<evidence type="ECO:0000256" key="1">
    <source>
        <dbReference type="ARBA" id="ARBA00022679"/>
    </source>
</evidence>
<accession>A0A4Q1JUS0</accession>